<dbReference type="Pfam" id="PF00501">
    <property type="entry name" value="AMP-binding"/>
    <property type="match status" value="1"/>
</dbReference>
<keyword evidence="11" id="KW-0472">Membrane</keyword>
<evidence type="ECO:0000256" key="13">
    <source>
        <dbReference type="ARBA" id="ARBA00026113"/>
    </source>
</evidence>
<dbReference type="InterPro" id="IPR000873">
    <property type="entry name" value="AMP-dep_synth/lig_dom"/>
</dbReference>
<feature type="compositionally biased region" description="Low complexity" evidence="23">
    <location>
        <begin position="193"/>
        <end position="208"/>
    </location>
</feature>
<keyword evidence="8" id="KW-1133">Transmembrane helix</keyword>
<evidence type="ECO:0000313" key="27">
    <source>
        <dbReference type="Proteomes" id="UP000694556"/>
    </source>
</evidence>
<feature type="domain" description="AMP-dependent synthetase/ligase" evidence="24">
    <location>
        <begin position="299"/>
        <end position="633"/>
    </location>
</feature>
<keyword evidence="6" id="KW-0547">Nucleotide-binding</keyword>
<evidence type="ECO:0000256" key="2">
    <source>
        <dbReference type="ARBA" id="ARBA00006432"/>
    </source>
</evidence>
<proteinExistence type="inferred from homology"/>
<evidence type="ECO:0000256" key="20">
    <source>
        <dbReference type="ARBA" id="ARBA00036527"/>
    </source>
</evidence>
<keyword evidence="4" id="KW-0436">Ligase</keyword>
<evidence type="ECO:0000256" key="19">
    <source>
        <dbReference type="ARBA" id="ARBA00036271"/>
    </source>
</evidence>
<comment type="catalytic activity">
    <reaction evidence="22">
        <text>tetracosanoate + ATP + CoA = tetracosanoyl-CoA + AMP + diphosphate</text>
        <dbReference type="Rhea" id="RHEA:33639"/>
        <dbReference type="ChEBI" id="CHEBI:30616"/>
        <dbReference type="ChEBI" id="CHEBI:31014"/>
        <dbReference type="ChEBI" id="CHEBI:33019"/>
        <dbReference type="ChEBI" id="CHEBI:57287"/>
        <dbReference type="ChEBI" id="CHEBI:65052"/>
        <dbReference type="ChEBI" id="CHEBI:456215"/>
    </reaction>
    <physiologicalReaction direction="left-to-right" evidence="22">
        <dbReference type="Rhea" id="RHEA:33640"/>
    </physiologicalReaction>
</comment>
<reference evidence="26" key="1">
    <citation type="submission" date="2025-08" db="UniProtKB">
        <authorList>
            <consortium name="Ensembl"/>
        </authorList>
    </citation>
    <scope>IDENTIFICATION</scope>
</reference>
<feature type="compositionally biased region" description="Polar residues" evidence="23">
    <location>
        <begin position="92"/>
        <end position="104"/>
    </location>
</feature>
<dbReference type="EC" id="6.2.1.3" evidence="14"/>
<keyword evidence="5" id="KW-0812">Transmembrane</keyword>
<evidence type="ECO:0000256" key="18">
    <source>
        <dbReference type="ARBA" id="ARBA00036233"/>
    </source>
</evidence>
<evidence type="ECO:0000256" key="15">
    <source>
        <dbReference type="ARBA" id="ARBA00032120"/>
    </source>
</evidence>
<dbReference type="CDD" id="cd05939">
    <property type="entry name" value="hsFATP4_like"/>
    <property type="match status" value="1"/>
</dbReference>
<evidence type="ECO:0000256" key="5">
    <source>
        <dbReference type="ARBA" id="ARBA00022692"/>
    </source>
</evidence>
<evidence type="ECO:0000256" key="23">
    <source>
        <dbReference type="SAM" id="MobiDB-lite"/>
    </source>
</evidence>
<dbReference type="InterPro" id="IPR045851">
    <property type="entry name" value="AMP-bd_C_sf"/>
</dbReference>
<dbReference type="PROSITE" id="PS00455">
    <property type="entry name" value="AMP_BINDING"/>
    <property type="match status" value="1"/>
</dbReference>
<keyword evidence="9" id="KW-0445">Lipid transport</keyword>
<comment type="subcellular location">
    <subcellularLocation>
        <location evidence="1">Endomembrane system</location>
    </subcellularLocation>
</comment>
<keyword evidence="27" id="KW-1185">Reference proteome</keyword>
<dbReference type="GO" id="GO:0005886">
    <property type="term" value="C:plasma membrane"/>
    <property type="evidence" value="ECO:0007669"/>
    <property type="project" value="TreeGrafter"/>
</dbReference>
<dbReference type="InterPro" id="IPR025110">
    <property type="entry name" value="AMP-bd_C"/>
</dbReference>
<evidence type="ECO:0000256" key="11">
    <source>
        <dbReference type="ARBA" id="ARBA00023136"/>
    </source>
</evidence>
<dbReference type="InterPro" id="IPR020845">
    <property type="entry name" value="AMP-binding_CS"/>
</dbReference>
<evidence type="ECO:0000256" key="16">
    <source>
        <dbReference type="ARBA" id="ARBA00035842"/>
    </source>
</evidence>
<dbReference type="AlphaFoldDB" id="A0A8C3GME6"/>
<evidence type="ECO:0000256" key="6">
    <source>
        <dbReference type="ARBA" id="ARBA00022741"/>
    </source>
</evidence>
<keyword evidence="3" id="KW-0813">Transport</keyword>
<name>A0A8C3GME6_CAIMO</name>
<evidence type="ECO:0000256" key="12">
    <source>
        <dbReference type="ARBA" id="ARBA00024548"/>
    </source>
</evidence>
<evidence type="ECO:0000256" key="17">
    <source>
        <dbReference type="ARBA" id="ARBA00035938"/>
    </source>
</evidence>
<evidence type="ECO:0000259" key="25">
    <source>
        <dbReference type="Pfam" id="PF13193"/>
    </source>
</evidence>
<evidence type="ECO:0000256" key="21">
    <source>
        <dbReference type="ARBA" id="ARBA00041297"/>
    </source>
</evidence>
<evidence type="ECO:0000256" key="4">
    <source>
        <dbReference type="ARBA" id="ARBA00022598"/>
    </source>
</evidence>
<evidence type="ECO:0000259" key="24">
    <source>
        <dbReference type="Pfam" id="PF00501"/>
    </source>
</evidence>
<dbReference type="NCBIfam" id="NF006134">
    <property type="entry name" value="PRK08279.1"/>
    <property type="match status" value="1"/>
</dbReference>
<evidence type="ECO:0000256" key="14">
    <source>
        <dbReference type="ARBA" id="ARBA00026121"/>
    </source>
</evidence>
<evidence type="ECO:0000256" key="9">
    <source>
        <dbReference type="ARBA" id="ARBA00023055"/>
    </source>
</evidence>
<comment type="catalytic activity">
    <reaction evidence="12">
        <text>(5Z,8Z,11Z,14Z)-eicosatetraenoate + ATP + CoA = (5Z,8Z,11Z,14Z)-eicosatetraenoyl-CoA + AMP + diphosphate</text>
        <dbReference type="Rhea" id="RHEA:19713"/>
        <dbReference type="ChEBI" id="CHEBI:30616"/>
        <dbReference type="ChEBI" id="CHEBI:32395"/>
        <dbReference type="ChEBI" id="CHEBI:33019"/>
        <dbReference type="ChEBI" id="CHEBI:57287"/>
        <dbReference type="ChEBI" id="CHEBI:57368"/>
        <dbReference type="ChEBI" id="CHEBI:456215"/>
        <dbReference type="EC" id="6.2.1.15"/>
    </reaction>
    <physiologicalReaction direction="left-to-right" evidence="12">
        <dbReference type="Rhea" id="RHEA:19714"/>
    </physiologicalReaction>
</comment>
<dbReference type="GO" id="GO:0047676">
    <property type="term" value="F:arachidonate-CoA ligase activity"/>
    <property type="evidence" value="ECO:0007669"/>
    <property type="project" value="UniProtKB-EC"/>
</dbReference>
<dbReference type="Gene3D" id="3.30.300.30">
    <property type="match status" value="1"/>
</dbReference>
<dbReference type="PANTHER" id="PTHR43107">
    <property type="entry name" value="LONG-CHAIN FATTY ACID TRANSPORT PROTEIN"/>
    <property type="match status" value="1"/>
</dbReference>
<dbReference type="GO" id="GO:0005789">
    <property type="term" value="C:endoplasmic reticulum membrane"/>
    <property type="evidence" value="ECO:0007669"/>
    <property type="project" value="TreeGrafter"/>
</dbReference>
<dbReference type="Pfam" id="PF13193">
    <property type="entry name" value="AMP-binding_C"/>
    <property type="match status" value="1"/>
</dbReference>
<evidence type="ECO:0000256" key="10">
    <source>
        <dbReference type="ARBA" id="ARBA00023098"/>
    </source>
</evidence>
<dbReference type="EC" id="6.2.1.15" evidence="13"/>
<accession>A0A8C3GME6</accession>
<comment type="catalytic activity">
    <reaction evidence="20">
        <text>a very long-chain fatty acid + ATP + CoA = a very long-chain fatty acyl-CoA + AMP + diphosphate</text>
        <dbReference type="Rhea" id="RHEA:54536"/>
        <dbReference type="ChEBI" id="CHEBI:30616"/>
        <dbReference type="ChEBI" id="CHEBI:33019"/>
        <dbReference type="ChEBI" id="CHEBI:57287"/>
        <dbReference type="ChEBI" id="CHEBI:58950"/>
        <dbReference type="ChEBI" id="CHEBI:138261"/>
        <dbReference type="ChEBI" id="CHEBI:456215"/>
    </reaction>
    <physiologicalReaction direction="left-to-right" evidence="20">
        <dbReference type="Rhea" id="RHEA:54537"/>
    </physiologicalReaction>
</comment>
<evidence type="ECO:0000313" key="26">
    <source>
        <dbReference type="Ensembl" id="ENSCMMP00000020317.1"/>
    </source>
</evidence>
<evidence type="ECO:0000256" key="8">
    <source>
        <dbReference type="ARBA" id="ARBA00022989"/>
    </source>
</evidence>
<evidence type="ECO:0000256" key="22">
    <source>
        <dbReference type="ARBA" id="ARBA00048666"/>
    </source>
</evidence>
<comment type="similarity">
    <text evidence="2">Belongs to the ATP-dependent AMP-binding enzyme family.</text>
</comment>
<comment type="catalytic activity">
    <reaction evidence="16">
        <text>(9Z,12Z)-octadecadienoate(out) = (9Z,12Z)-octadecadienoate(in)</text>
        <dbReference type="Rhea" id="RHEA:45264"/>
        <dbReference type="ChEBI" id="CHEBI:30245"/>
    </reaction>
</comment>
<evidence type="ECO:0000256" key="7">
    <source>
        <dbReference type="ARBA" id="ARBA00022832"/>
    </source>
</evidence>
<keyword evidence="10" id="KW-0443">Lipid metabolism</keyword>
<dbReference type="FunFam" id="3.30.300.30:FF:000002">
    <property type="entry name" value="Long-chain fatty acid transport protein 1"/>
    <property type="match status" value="1"/>
</dbReference>
<sequence length="863" mass="94929">MGGLGGPPRPIYPPVSARTKREDARCACPPPPPPMLPAINRGGLCPASRDPLTPGGRRLEAPQHPGAEAGPGGEPSTLSGLAQRKKKHRTQGRQSRFYSNSPQNGLPPPPPLPSRRHRHGASTPRRSGGRASTAPPLPASTNGIASWGGMPRPPQGGPAPSGGTPRTPPAWWGPGSLRGSGGQRLGLPPPASLSPFPASRQPRPVFFSRPPPPKTSSMQPVGVCTASLGSLGLMRFFGVPWSWSLAATLGICLGSGGWRLLRVLCKTALRDLFGLSVLLRVKYKLRRHQRAKSTIPKMFQDVVRRHPDKVALIYEATGEKWTFRGLDEYSNAVANYFYQQGFRLGDVIAIFMESRPEFVGLWLGMAKVGIEAALINFNLRLDSLVYCVTTSGAKAVIFGGELSSAISEVNGMLGKNMAKFCSGDYNPEVVPAETRHLDPLLSTASRSPPAQIPVKGLDDRLFYIYTSGTTGMPKAAIVVHSRYYRIAAFGYYAYKMHPEDIVYNCLPLYHSAGNIMGVGQCLIHGLTVVIRKKFSASRFWDDCTKYRCTIIQYIGEICRYLLNQPVRESETQHCVRLAVGNGLRPTIWEDFTKRFRIKQIGEFYGATECNCSIANLDGKVGACGFNSRILPNVYPIRLVKVNEDTMELIRDSRGLCIPCRPGEPGLLVGQINQQDPLRRFDGYVNESATHKKIAYNVLQKGDQAYLTGDVLVMDELGYMYFKDRSGDTFRWRGENVSTTEVEGMLSHILNQTDVAVYGVEVPGVEGKAGMAAIADPKTKVNPNVLYQELQKVLPPYARPIFLRLLPQVDTTGTFKIQKTRLQREGFDPHQTSDRLYFLDLKLGKYVPLDECLYERICSGKAAL</sequence>
<dbReference type="Gene3D" id="3.40.50.12780">
    <property type="entry name" value="N-terminal domain of ligase-like"/>
    <property type="match status" value="1"/>
</dbReference>
<dbReference type="InterPro" id="IPR042099">
    <property type="entry name" value="ANL_N_sf"/>
</dbReference>
<protein>
    <recommendedName>
        <fullName evidence="15">Arachidonate--CoA ligase</fullName>
        <ecNumber evidence="13">6.2.1.15</ecNumber>
        <ecNumber evidence="14">6.2.1.3</ecNumber>
    </recommendedName>
    <alternativeName>
        <fullName evidence="21">Long-chain-fatty-acid--CoA ligase</fullName>
    </alternativeName>
</protein>
<comment type="catalytic activity">
    <reaction evidence="18">
        <text>hexadecanoate(out) = hexadecanoate(in)</text>
        <dbReference type="Rhea" id="RHEA:45256"/>
        <dbReference type="ChEBI" id="CHEBI:7896"/>
    </reaction>
</comment>
<dbReference type="GO" id="GO:0090434">
    <property type="term" value="F:oleoyl-CoA ligase activity"/>
    <property type="evidence" value="ECO:0007669"/>
    <property type="project" value="TreeGrafter"/>
</dbReference>
<comment type="catalytic activity">
    <reaction evidence="19">
        <text>a fatty acid(in) = a fatty acid(out)</text>
        <dbReference type="Rhea" id="RHEA:38879"/>
        <dbReference type="ChEBI" id="CHEBI:28868"/>
    </reaction>
</comment>
<feature type="domain" description="AMP-binding enzyme C-terminal" evidence="25">
    <location>
        <begin position="740"/>
        <end position="815"/>
    </location>
</feature>
<organism evidence="26 27">
    <name type="scientific">Cairina moschata</name>
    <name type="common">Muscovy duck</name>
    <dbReference type="NCBI Taxonomy" id="8855"/>
    <lineage>
        <taxon>Eukaryota</taxon>
        <taxon>Metazoa</taxon>
        <taxon>Chordata</taxon>
        <taxon>Craniata</taxon>
        <taxon>Vertebrata</taxon>
        <taxon>Euteleostomi</taxon>
        <taxon>Archelosauria</taxon>
        <taxon>Archosauria</taxon>
        <taxon>Dinosauria</taxon>
        <taxon>Saurischia</taxon>
        <taxon>Theropoda</taxon>
        <taxon>Coelurosauria</taxon>
        <taxon>Aves</taxon>
        <taxon>Neognathae</taxon>
        <taxon>Galloanserae</taxon>
        <taxon>Anseriformes</taxon>
        <taxon>Anatidae</taxon>
        <taxon>Anatinae</taxon>
        <taxon>Cairina</taxon>
    </lineage>
</organism>
<dbReference type="GO" id="GO:0001579">
    <property type="term" value="P:medium-chain fatty acid transport"/>
    <property type="evidence" value="ECO:0007669"/>
    <property type="project" value="TreeGrafter"/>
</dbReference>
<dbReference type="GO" id="GO:0005324">
    <property type="term" value="F:long-chain fatty acid transmembrane transporter activity"/>
    <property type="evidence" value="ECO:0007669"/>
    <property type="project" value="TreeGrafter"/>
</dbReference>
<feature type="region of interest" description="Disordered" evidence="23">
    <location>
        <begin position="1"/>
        <end position="220"/>
    </location>
</feature>
<keyword evidence="7" id="KW-0276">Fatty acid metabolism</keyword>
<evidence type="ECO:0000256" key="1">
    <source>
        <dbReference type="ARBA" id="ARBA00004308"/>
    </source>
</evidence>
<comment type="catalytic activity">
    <reaction evidence="17">
        <text>(9Z)-octadecenoate(out) = (9Z)-octadecenoate(in)</text>
        <dbReference type="Rhea" id="RHEA:33655"/>
        <dbReference type="ChEBI" id="CHEBI:30823"/>
    </reaction>
</comment>
<dbReference type="GO" id="GO:0005743">
    <property type="term" value="C:mitochondrial inner membrane"/>
    <property type="evidence" value="ECO:0007669"/>
    <property type="project" value="TreeGrafter"/>
</dbReference>
<dbReference type="GO" id="GO:0000166">
    <property type="term" value="F:nucleotide binding"/>
    <property type="evidence" value="ECO:0007669"/>
    <property type="project" value="UniProtKB-KW"/>
</dbReference>
<dbReference type="Ensembl" id="ENSCMMT00000022296.1">
    <property type="protein sequence ID" value="ENSCMMP00000020317.1"/>
    <property type="gene ID" value="ENSCMMG00000012805.1"/>
</dbReference>
<dbReference type="SUPFAM" id="SSF56801">
    <property type="entry name" value="Acetyl-CoA synthetase-like"/>
    <property type="match status" value="1"/>
</dbReference>
<evidence type="ECO:0000256" key="3">
    <source>
        <dbReference type="ARBA" id="ARBA00022448"/>
    </source>
</evidence>
<dbReference type="GO" id="GO:0044539">
    <property type="term" value="P:long-chain fatty acid import into cell"/>
    <property type="evidence" value="ECO:0007669"/>
    <property type="project" value="TreeGrafter"/>
</dbReference>
<reference evidence="26" key="2">
    <citation type="submission" date="2025-09" db="UniProtKB">
        <authorList>
            <consortium name="Ensembl"/>
        </authorList>
    </citation>
    <scope>IDENTIFICATION</scope>
</reference>
<dbReference type="PANTHER" id="PTHR43107:SF7">
    <property type="entry name" value="LONG-CHAIN FATTY ACID TRANSPORT PROTEIN 1"/>
    <property type="match status" value="1"/>
</dbReference>
<dbReference type="Proteomes" id="UP000694556">
    <property type="component" value="Unassembled WGS sequence"/>
</dbReference>
<dbReference type="FunFam" id="3.40.50.12780:FF:000008">
    <property type="entry name" value="Long-chain fatty acid transport protein 4"/>
    <property type="match status" value="1"/>
</dbReference>